<organism evidence="2 3">
    <name type="scientific">Pseudomonas syringae pv. pisi</name>
    <dbReference type="NCBI Taxonomy" id="59510"/>
    <lineage>
        <taxon>Bacteria</taxon>
        <taxon>Pseudomonadati</taxon>
        <taxon>Pseudomonadota</taxon>
        <taxon>Gammaproteobacteria</taxon>
        <taxon>Pseudomonadales</taxon>
        <taxon>Pseudomonadaceae</taxon>
        <taxon>Pseudomonas</taxon>
        <taxon>Pseudomonas syringae</taxon>
    </lineage>
</organism>
<evidence type="ECO:0000313" key="2">
    <source>
        <dbReference type="EMBL" id="RMO28985.1"/>
    </source>
</evidence>
<keyword evidence="1" id="KW-0732">Signal</keyword>
<reference evidence="2 3" key="1">
    <citation type="submission" date="2018-08" db="EMBL/GenBank/DDBJ databases">
        <title>Recombination of ecologically and evolutionarily significant loci maintains genetic cohesion in the Pseudomonas syringae species complex.</title>
        <authorList>
            <person name="Dillon M."/>
            <person name="Thakur S."/>
            <person name="Almeida R.N.D."/>
            <person name="Weir B.S."/>
            <person name="Guttman D.S."/>
        </authorList>
    </citation>
    <scope>NUCLEOTIDE SEQUENCE [LARGE SCALE GENOMIC DNA]</scope>
    <source>
        <strain evidence="2 3">ICMP 2788</strain>
    </source>
</reference>
<feature type="signal peptide" evidence="1">
    <location>
        <begin position="1"/>
        <end position="21"/>
    </location>
</feature>
<name>A0A3M3U734_PSESJ</name>
<dbReference type="RefSeq" id="WP_110818018.1">
    <property type="nucleotide sequence ID" value="NZ_QJTX01000007.1"/>
</dbReference>
<sequence>MKIADLMLSALIFSAATPVQAATSFSKNESYRVDQVSADIQGFGNQILDQAGKSKYLKFDLQGTEYAYIIERLGSNDVQYTGNAKDLNGVIFINVRAFKDGFEIPKQVSTFTPSKYNNAIRIVKMDRNDDRPYEFDLGMDEDKRLFLIDGPTSTTHLEQVDSIKKHVSRKDKKSPYAF</sequence>
<protein>
    <submittedName>
        <fullName evidence="2">Uncharacterized protein</fullName>
    </submittedName>
</protein>
<comment type="caution">
    <text evidence="2">The sequence shown here is derived from an EMBL/GenBank/DDBJ whole genome shotgun (WGS) entry which is preliminary data.</text>
</comment>
<evidence type="ECO:0000256" key="1">
    <source>
        <dbReference type="SAM" id="SignalP"/>
    </source>
</evidence>
<proteinExistence type="predicted"/>
<dbReference type="Proteomes" id="UP000276886">
    <property type="component" value="Unassembled WGS sequence"/>
</dbReference>
<dbReference type="EMBL" id="RBPQ01000101">
    <property type="protein sequence ID" value="RMO28985.1"/>
    <property type="molecule type" value="Genomic_DNA"/>
</dbReference>
<accession>A0A3M3U734</accession>
<dbReference type="AlphaFoldDB" id="A0A3M3U734"/>
<gene>
    <name evidence="2" type="ORF">ALQ44_03552</name>
</gene>
<evidence type="ECO:0000313" key="3">
    <source>
        <dbReference type="Proteomes" id="UP000276886"/>
    </source>
</evidence>
<feature type="chain" id="PRO_5018146056" evidence="1">
    <location>
        <begin position="22"/>
        <end position="178"/>
    </location>
</feature>